<accession>A0A7C8TZA2</accession>
<sequence>MLEAEVVSRRVRFADPLEFPDGQAYSRKQQESGALVSDLSRENQLLRTAYQAEQEHCQRLIEELGQMNYRLQESKEMVTKLSALLRIWIYAP</sequence>
<evidence type="ECO:0000313" key="1">
    <source>
        <dbReference type="EMBL" id="KAF3186379.1"/>
    </source>
</evidence>
<evidence type="ECO:0000313" key="2">
    <source>
        <dbReference type="Proteomes" id="UP000479691"/>
    </source>
</evidence>
<reference evidence="1 2" key="1">
    <citation type="submission" date="2019-06" db="EMBL/GenBank/DDBJ databases">
        <authorList>
            <person name="Palmer J.M."/>
        </authorList>
    </citation>
    <scope>NUCLEOTIDE SEQUENCE [LARGE SCALE GENOMIC DNA]</scope>
    <source>
        <strain evidence="1 2">TWF788</strain>
    </source>
</reference>
<name>A0A7C8TZA2_ORBOL</name>
<dbReference type="EMBL" id="JAABOE010000017">
    <property type="protein sequence ID" value="KAF3186379.1"/>
    <property type="molecule type" value="Genomic_DNA"/>
</dbReference>
<gene>
    <name evidence="1" type="ORF">TWF788_003244</name>
</gene>
<proteinExistence type="predicted"/>
<dbReference type="Proteomes" id="UP000479691">
    <property type="component" value="Unassembled WGS sequence"/>
</dbReference>
<protein>
    <submittedName>
        <fullName evidence="1">Uncharacterized protein</fullName>
    </submittedName>
</protein>
<dbReference type="AlphaFoldDB" id="A0A7C8TZA2"/>
<organism evidence="1 2">
    <name type="scientific">Orbilia oligospora</name>
    <name type="common">Nematode-trapping fungus</name>
    <name type="synonym">Arthrobotrys oligospora</name>
    <dbReference type="NCBI Taxonomy" id="2813651"/>
    <lineage>
        <taxon>Eukaryota</taxon>
        <taxon>Fungi</taxon>
        <taxon>Dikarya</taxon>
        <taxon>Ascomycota</taxon>
        <taxon>Pezizomycotina</taxon>
        <taxon>Orbiliomycetes</taxon>
        <taxon>Orbiliales</taxon>
        <taxon>Orbiliaceae</taxon>
        <taxon>Orbilia</taxon>
    </lineage>
</organism>
<comment type="caution">
    <text evidence="1">The sequence shown here is derived from an EMBL/GenBank/DDBJ whole genome shotgun (WGS) entry which is preliminary data.</text>
</comment>